<feature type="domain" description="SAM" evidence="1">
    <location>
        <begin position="105"/>
        <end position="170"/>
    </location>
</feature>
<sequence>MEKMFAVERKALWDIILKQNQLITSIQKKRRCDQAKLTNGKRHIRLLEGKLQEMEACIVDISRRNVRMVGSSRTHTEADLQQGPEARLRIGSLVSSKKLAKLTKFFGDTPPVLQQFLEKLGYEEHVGKLQRAGIGLPELPHITDEQLQQLRIPLGHRARILYEARKLSSDT</sequence>
<dbReference type="Pfam" id="PF00536">
    <property type="entry name" value="SAM_1"/>
    <property type="match status" value="1"/>
</dbReference>
<dbReference type="InterPro" id="IPR013761">
    <property type="entry name" value="SAM/pointed_sf"/>
</dbReference>
<reference evidence="2" key="1">
    <citation type="submission" date="2023-03" db="EMBL/GenBank/DDBJ databases">
        <authorList>
            <person name="Steffen K."/>
            <person name="Cardenas P."/>
        </authorList>
    </citation>
    <scope>NUCLEOTIDE SEQUENCE</scope>
</reference>
<evidence type="ECO:0000313" key="2">
    <source>
        <dbReference type="EMBL" id="CAI7998300.1"/>
    </source>
</evidence>
<dbReference type="SMART" id="SM00454">
    <property type="entry name" value="SAM"/>
    <property type="match status" value="1"/>
</dbReference>
<name>A0AA35R150_GEOBA</name>
<dbReference type="EMBL" id="CASHTH010000344">
    <property type="protein sequence ID" value="CAI7998300.1"/>
    <property type="molecule type" value="Genomic_DNA"/>
</dbReference>
<dbReference type="CDD" id="cd09487">
    <property type="entry name" value="SAM_superfamily"/>
    <property type="match status" value="1"/>
</dbReference>
<dbReference type="Gene3D" id="1.10.150.50">
    <property type="entry name" value="Transcription Factor, Ets-1"/>
    <property type="match status" value="1"/>
</dbReference>
<accession>A0AA35R150</accession>
<gene>
    <name evidence="2" type="ORF">GBAR_LOCUS2396</name>
</gene>
<comment type="caution">
    <text evidence="2">The sequence shown here is derived from an EMBL/GenBank/DDBJ whole genome shotgun (WGS) entry which is preliminary data.</text>
</comment>
<protein>
    <recommendedName>
        <fullName evidence="1">SAM domain-containing protein</fullName>
    </recommendedName>
</protein>
<keyword evidence="3" id="KW-1185">Reference proteome</keyword>
<dbReference type="Proteomes" id="UP001174909">
    <property type="component" value="Unassembled WGS sequence"/>
</dbReference>
<dbReference type="AlphaFoldDB" id="A0AA35R150"/>
<dbReference type="InterPro" id="IPR001660">
    <property type="entry name" value="SAM"/>
</dbReference>
<organism evidence="2 3">
    <name type="scientific">Geodia barretti</name>
    <name type="common">Barrett's horny sponge</name>
    <dbReference type="NCBI Taxonomy" id="519541"/>
    <lineage>
        <taxon>Eukaryota</taxon>
        <taxon>Metazoa</taxon>
        <taxon>Porifera</taxon>
        <taxon>Demospongiae</taxon>
        <taxon>Heteroscleromorpha</taxon>
        <taxon>Tetractinellida</taxon>
        <taxon>Astrophorina</taxon>
        <taxon>Geodiidae</taxon>
        <taxon>Geodia</taxon>
    </lineage>
</organism>
<proteinExistence type="predicted"/>
<evidence type="ECO:0000313" key="3">
    <source>
        <dbReference type="Proteomes" id="UP001174909"/>
    </source>
</evidence>
<dbReference type="SUPFAM" id="SSF47769">
    <property type="entry name" value="SAM/Pointed domain"/>
    <property type="match status" value="1"/>
</dbReference>
<evidence type="ECO:0000259" key="1">
    <source>
        <dbReference type="SMART" id="SM00454"/>
    </source>
</evidence>